<dbReference type="PANTHER" id="PTHR42754">
    <property type="entry name" value="ENDOGLUCANASE"/>
    <property type="match status" value="1"/>
</dbReference>
<evidence type="ECO:0000313" key="2">
    <source>
        <dbReference type="EMBL" id="TGE04669.1"/>
    </source>
</evidence>
<keyword evidence="3" id="KW-1185">Reference proteome</keyword>
<proteinExistence type="predicted"/>
<dbReference type="RefSeq" id="WP_135436111.1">
    <property type="nucleotide sequence ID" value="NZ_SRLA01000005.1"/>
</dbReference>
<dbReference type="Proteomes" id="UP000298337">
    <property type="component" value="Unassembled WGS sequence"/>
</dbReference>
<dbReference type="InterPro" id="IPR026444">
    <property type="entry name" value="Secre_tail"/>
</dbReference>
<dbReference type="Pfam" id="PF18962">
    <property type="entry name" value="Por_Secre_tail"/>
    <property type="match status" value="1"/>
</dbReference>
<dbReference type="OrthoDB" id="9811934at2"/>
<dbReference type="AlphaFoldDB" id="A0A4Z0P3C9"/>
<evidence type="ECO:0000313" key="3">
    <source>
        <dbReference type="Proteomes" id="UP000298337"/>
    </source>
</evidence>
<gene>
    <name evidence="2" type="ORF">EU556_21025</name>
</gene>
<accession>A0A4Z0P3C9</accession>
<protein>
    <submittedName>
        <fullName evidence="2">T9SS type A sorting domain-containing protein</fullName>
    </submittedName>
</protein>
<dbReference type="NCBIfam" id="TIGR04183">
    <property type="entry name" value="Por_Secre_tail"/>
    <property type="match status" value="1"/>
</dbReference>
<feature type="domain" description="Secretion system C-terminal sorting" evidence="1">
    <location>
        <begin position="475"/>
        <end position="549"/>
    </location>
</feature>
<organism evidence="2 3">
    <name type="scientific">Hymenobacter fodinae</name>
    <dbReference type="NCBI Taxonomy" id="2510796"/>
    <lineage>
        <taxon>Bacteria</taxon>
        <taxon>Pseudomonadati</taxon>
        <taxon>Bacteroidota</taxon>
        <taxon>Cytophagia</taxon>
        <taxon>Cytophagales</taxon>
        <taxon>Hymenobacteraceae</taxon>
        <taxon>Hymenobacter</taxon>
    </lineage>
</organism>
<dbReference type="PANTHER" id="PTHR42754:SF1">
    <property type="entry name" value="LIPOPROTEIN"/>
    <property type="match status" value="1"/>
</dbReference>
<evidence type="ECO:0000259" key="1">
    <source>
        <dbReference type="Pfam" id="PF18962"/>
    </source>
</evidence>
<comment type="caution">
    <text evidence="2">The sequence shown here is derived from an EMBL/GenBank/DDBJ whole genome shotgun (WGS) entry which is preliminary data.</text>
</comment>
<reference evidence="2 3" key="1">
    <citation type="submission" date="2019-04" db="EMBL/GenBank/DDBJ databases">
        <authorList>
            <person name="Feng G."/>
            <person name="Zhang J."/>
            <person name="Zhu H."/>
        </authorList>
    </citation>
    <scope>NUCLEOTIDE SEQUENCE [LARGE SCALE GENOMIC DNA]</scope>
    <source>
        <strain evidence="2 3">92R-1</strain>
    </source>
</reference>
<dbReference type="EMBL" id="SRLA01000005">
    <property type="protein sequence ID" value="TGE04669.1"/>
    <property type="molecule type" value="Genomic_DNA"/>
</dbReference>
<sequence>MTENFTTKACKAYGLSLLLTCFIGHFDAIAQAPEVRWERTLGGVQIEELNAIQSTIDGGLIVGGASHSSISGDRSQANQGTSSDFWVVKLAADGAKQWERAFGGSLEDELWSVLQTNDGGYLLGGTSYSGKSGDKSQPNKGYSDYWVIKIDAQGNKQWDRTYGGNGHDTFRSMQLTADGGFVVGGYSASGVSDDKSEPSLADPYFSSDPDYWVLKLDAQGNKQWDRTYGGNRTEWLSEVLQTTDGGYIVAGQSLSNESGNKSQQLKGTRDFWIVKLDAQGHKQWEQAYGTTGSNPLRRVRQTTDGGYILCGESTSGVSIDKTEPSKGGQDIWVVKVDANGVKQWDRSVGGSGSEVGYALSLTLDGGYLIGGPSTSGISGDKTEANLGAGDYWVVKLDAQGRKVWDRTVGGSGEDRLNSIQQLADGSIVLGGTSTSPISGSKSQASKGASDFWVAKLGSSVTVTSTQASASKGFMVYPNPASKYAVIKLASVTPQDGLRVKLIDATGRLVWQQVFSSAKEVAIPLRGCRAGLYMVSVDSPGEYSQQQRLVVE</sequence>
<name>A0A4Z0P3C9_9BACT</name>